<dbReference type="EMBL" id="MRTP01000016">
    <property type="protein sequence ID" value="OMF48779.1"/>
    <property type="molecule type" value="Genomic_DNA"/>
</dbReference>
<dbReference type="Pfam" id="PF01547">
    <property type="entry name" value="SBP_bac_1"/>
    <property type="match status" value="1"/>
</dbReference>
<dbReference type="Gene3D" id="3.40.190.10">
    <property type="entry name" value="Periplasmic binding protein-like II"/>
    <property type="match status" value="2"/>
</dbReference>
<dbReference type="InterPro" id="IPR050490">
    <property type="entry name" value="Bact_solute-bd_prot1"/>
</dbReference>
<evidence type="ECO:0000256" key="1">
    <source>
        <dbReference type="ARBA" id="ARBA00008520"/>
    </source>
</evidence>
<reference evidence="3 4" key="1">
    <citation type="submission" date="2016-11" db="EMBL/GenBank/DDBJ databases">
        <title>Paenibacillus species isolates.</title>
        <authorList>
            <person name="Beno S.M."/>
        </authorList>
    </citation>
    <scope>NUCLEOTIDE SEQUENCE [LARGE SCALE GENOMIC DNA]</scope>
    <source>
        <strain evidence="3 4">FSL R5-0378</strain>
    </source>
</reference>
<protein>
    <submittedName>
        <fullName evidence="3">ABC transporter substrate-binding protein</fullName>
    </submittedName>
</protein>
<keyword evidence="2" id="KW-0813">Transport</keyword>
<evidence type="ECO:0000256" key="2">
    <source>
        <dbReference type="ARBA" id="ARBA00022448"/>
    </source>
</evidence>
<dbReference type="Proteomes" id="UP000187172">
    <property type="component" value="Unassembled WGS sequence"/>
</dbReference>
<name>A0A1R1EAD6_9BACL</name>
<sequence>MLRRKLRSWGWVLLYAVVLTGTVVVVAHANHEPIEEDATDKVTLTFRHFWISEHDRPMLNIFEDVVREFEEAHPNVKVNFDGMDQTIHREQKLKSEMVTGTPPDMFVLFGGAEIEPYVRSNRLLDLTEFVNGNHLENEFKDLKLWTFDRHVYGLPIEGNAEPLYVNAALFRKLGIAIPETLSELNEAVAVLQQSGYIPFALGNEERWPAAIFAHYLMDRYGNPQMIENLVEGNSGSAFQNAAYLKAFNQIEAWAEKGAFGPHPNDISTEEAIDLFSHGKAGMYLNGNWDITLFHNERAPADFQNDIKAIPFPSLEPGGSKSLAGGYTIGIGLSSNLSEAQKKAALELMKSLYTTEVQERIVYEGLRIPSMRIPFDAERTGPVFPQVTALMEQDPQTFVPYDNMLSPEVNKSFLAVIAEMIHGGISAGDALQELDASSQQYWNLRRSTAVK</sequence>
<proteinExistence type="inferred from homology"/>
<dbReference type="AlphaFoldDB" id="A0A1R1EAD6"/>
<dbReference type="PANTHER" id="PTHR43649">
    <property type="entry name" value="ARABINOSE-BINDING PROTEIN-RELATED"/>
    <property type="match status" value="1"/>
</dbReference>
<evidence type="ECO:0000313" key="3">
    <source>
        <dbReference type="EMBL" id="OMF48779.1"/>
    </source>
</evidence>
<accession>A0A1R1EAD6</accession>
<gene>
    <name evidence="3" type="ORF">BK138_30945</name>
</gene>
<comment type="caution">
    <text evidence="3">The sequence shown here is derived from an EMBL/GenBank/DDBJ whole genome shotgun (WGS) entry which is preliminary data.</text>
</comment>
<keyword evidence="4" id="KW-1185">Reference proteome</keyword>
<dbReference type="PANTHER" id="PTHR43649:SF29">
    <property type="entry name" value="OSMOPROTECTIVE COMPOUNDS-BINDING PROTEIN GGTB"/>
    <property type="match status" value="1"/>
</dbReference>
<organism evidence="3 4">
    <name type="scientific">Paenibacillus rhizosphaerae</name>
    <dbReference type="NCBI Taxonomy" id="297318"/>
    <lineage>
        <taxon>Bacteria</taxon>
        <taxon>Bacillati</taxon>
        <taxon>Bacillota</taxon>
        <taxon>Bacilli</taxon>
        <taxon>Bacillales</taxon>
        <taxon>Paenibacillaceae</taxon>
        <taxon>Paenibacillus</taxon>
    </lineage>
</organism>
<dbReference type="RefSeq" id="WP_076175787.1">
    <property type="nucleotide sequence ID" value="NZ_MRTP01000016.1"/>
</dbReference>
<evidence type="ECO:0000313" key="4">
    <source>
        <dbReference type="Proteomes" id="UP000187172"/>
    </source>
</evidence>
<comment type="similarity">
    <text evidence="1">Belongs to the bacterial solute-binding protein 1 family.</text>
</comment>
<dbReference type="InterPro" id="IPR006059">
    <property type="entry name" value="SBP"/>
</dbReference>
<dbReference type="SUPFAM" id="SSF53850">
    <property type="entry name" value="Periplasmic binding protein-like II"/>
    <property type="match status" value="1"/>
</dbReference>
<dbReference type="STRING" id="297318.BK138_30945"/>